<dbReference type="EMBL" id="SGKU01000065">
    <property type="protein sequence ID" value="NFA44213.1"/>
    <property type="molecule type" value="Genomic_DNA"/>
</dbReference>
<keyword evidence="1" id="KW-0677">Repeat</keyword>
<accession>A0A6M0SSD9</accession>
<dbReference type="PANTHER" id="PTHR32305:SF15">
    <property type="entry name" value="PROTEIN RHSA-RELATED"/>
    <property type="match status" value="1"/>
</dbReference>
<comment type="caution">
    <text evidence="3">The sequence shown here is derived from an EMBL/GenBank/DDBJ whole genome shotgun (WGS) entry which is preliminary data.</text>
</comment>
<evidence type="ECO:0000259" key="2">
    <source>
        <dbReference type="Pfam" id="PF25023"/>
    </source>
</evidence>
<dbReference type="AlphaFoldDB" id="A0A6M0SSD9"/>
<dbReference type="InterPro" id="IPR056823">
    <property type="entry name" value="TEN-like_YD-shell"/>
</dbReference>
<dbReference type="NCBIfam" id="TIGR03696">
    <property type="entry name" value="Rhs_assc_core"/>
    <property type="match status" value="1"/>
</dbReference>
<dbReference type="PANTHER" id="PTHR32305">
    <property type="match status" value="1"/>
</dbReference>
<sequence length="346" mass="38964">MADQINISINYSLSRHYYSIDEQGSTNFITDDAGNIKNEYYYDAFGNVLDSREEVHNRITYTGQQFDGITQQYYLRARFYNPVIGRFTQEDVYRGDGLNLYAYCGNNPVRYYDPSGYIKDWVTPKNNNDLLNIYSSNMSQADKNKLLGVDIIEVEKFDIENFIKNPPSGDDVINIMFNIDGNKALKKNKDGSLGLLNEHMIEQNIILNKLSIEHTDVLTDNLDFAKNVYSVQGSTSKTMVNSFRSKGKTKLSNMPNTGSGHTPHALDTCGGGSANMFLNSFRNSYANGTMGKSLNTHINDIVPGKEHVFELTVSIKNSSGKPVKLPLEQFLEQNGQQLNKSKCKSK</sequence>
<evidence type="ECO:0000313" key="4">
    <source>
        <dbReference type="Proteomes" id="UP000472355"/>
    </source>
</evidence>
<evidence type="ECO:0000313" key="3">
    <source>
        <dbReference type="EMBL" id="NFA44213.1"/>
    </source>
</evidence>
<organism evidence="3 4">
    <name type="scientific">Clostridium botulinum</name>
    <dbReference type="NCBI Taxonomy" id="1491"/>
    <lineage>
        <taxon>Bacteria</taxon>
        <taxon>Bacillati</taxon>
        <taxon>Bacillota</taxon>
        <taxon>Clostridia</taxon>
        <taxon>Eubacteriales</taxon>
        <taxon>Clostridiaceae</taxon>
        <taxon>Clostridium</taxon>
    </lineage>
</organism>
<protein>
    <submittedName>
        <fullName evidence="3">RHS repeat-associated core domain-containing protein</fullName>
    </submittedName>
</protein>
<dbReference type="Gene3D" id="2.180.10.10">
    <property type="entry name" value="RHS repeat-associated core"/>
    <property type="match status" value="1"/>
</dbReference>
<dbReference type="InterPro" id="IPR050708">
    <property type="entry name" value="T6SS_VgrG/RHS"/>
</dbReference>
<dbReference type="InterPro" id="IPR022385">
    <property type="entry name" value="Rhs_assc_core"/>
</dbReference>
<dbReference type="Proteomes" id="UP000472355">
    <property type="component" value="Unassembled WGS sequence"/>
</dbReference>
<feature type="domain" description="Teneurin-like YD-shell" evidence="2">
    <location>
        <begin position="8"/>
        <end position="109"/>
    </location>
</feature>
<evidence type="ECO:0000256" key="1">
    <source>
        <dbReference type="ARBA" id="ARBA00022737"/>
    </source>
</evidence>
<gene>
    <name evidence="3" type="ORF">EXM65_16985</name>
</gene>
<proteinExistence type="predicted"/>
<reference evidence="3 4" key="1">
    <citation type="submission" date="2019-02" db="EMBL/GenBank/DDBJ databases">
        <title>Genome sequencing of Clostridium botulinum clinical isolates.</title>
        <authorList>
            <person name="Brunt J."/>
            <person name="Van Vliet A.H.M."/>
            <person name="Stringer S.C."/>
            <person name="Grant K.A."/>
            <person name="Carter A.C."/>
            <person name="Peck M.W."/>
        </authorList>
    </citation>
    <scope>NUCLEOTIDE SEQUENCE [LARGE SCALE GENOMIC DNA]</scope>
    <source>
        <strain evidence="3 4">H113700579</strain>
    </source>
</reference>
<dbReference type="Pfam" id="PF25023">
    <property type="entry name" value="TEN_YD-shell"/>
    <property type="match status" value="1"/>
</dbReference>
<name>A0A6M0SSD9_CLOBO</name>